<dbReference type="Proteomes" id="UP000199251">
    <property type="component" value="Unassembled WGS sequence"/>
</dbReference>
<evidence type="ECO:0000313" key="2">
    <source>
        <dbReference type="EMBL" id="CQD02420.1"/>
    </source>
</evidence>
<gene>
    <name evidence="2" type="ORF">BN1232_00112</name>
</gene>
<evidence type="ECO:0000313" key="3">
    <source>
        <dbReference type="Proteomes" id="UP000199251"/>
    </source>
</evidence>
<feature type="region of interest" description="Disordered" evidence="1">
    <location>
        <begin position="1"/>
        <end position="31"/>
    </location>
</feature>
<evidence type="ECO:0000256" key="1">
    <source>
        <dbReference type="SAM" id="MobiDB-lite"/>
    </source>
</evidence>
<dbReference type="EMBL" id="CTEE01000001">
    <property type="protein sequence ID" value="CQD02420.1"/>
    <property type="molecule type" value="Genomic_DNA"/>
</dbReference>
<name>A0A0E3WAW5_MYCLN</name>
<organism evidence="2 3">
    <name type="scientific">Mycobacterium lentiflavum</name>
    <dbReference type="NCBI Taxonomy" id="141349"/>
    <lineage>
        <taxon>Bacteria</taxon>
        <taxon>Bacillati</taxon>
        <taxon>Actinomycetota</taxon>
        <taxon>Actinomycetes</taxon>
        <taxon>Mycobacteriales</taxon>
        <taxon>Mycobacteriaceae</taxon>
        <taxon>Mycobacterium</taxon>
        <taxon>Mycobacterium simiae complex</taxon>
    </lineage>
</organism>
<reference evidence="2 3" key="1">
    <citation type="submission" date="2015-03" db="EMBL/GenBank/DDBJ databases">
        <authorList>
            <person name="Urmite Genomes"/>
        </authorList>
    </citation>
    <scope>NUCLEOTIDE SEQUENCE [LARGE SCALE GENOMIC DNA]</scope>
    <source>
        <strain evidence="2 3">CSUR P1491</strain>
    </source>
</reference>
<accession>A0A0E3WAW5</accession>
<sequence length="31" mass="3312">MPPVLRAGMRAGDPGRHTGTALGPTEFARYK</sequence>
<protein>
    <submittedName>
        <fullName evidence="2">Uncharacterized protein</fullName>
    </submittedName>
</protein>
<dbReference type="AlphaFoldDB" id="A0A0E3WAW5"/>
<proteinExistence type="predicted"/>